<organism evidence="2 3">
    <name type="scientific">Enterococcus pseudoavium</name>
    <dbReference type="NCBI Taxonomy" id="44007"/>
    <lineage>
        <taxon>Bacteria</taxon>
        <taxon>Bacillati</taxon>
        <taxon>Bacillota</taxon>
        <taxon>Bacilli</taxon>
        <taxon>Lactobacillales</taxon>
        <taxon>Enterococcaceae</taxon>
        <taxon>Enterococcus</taxon>
    </lineage>
</organism>
<reference evidence="2" key="1">
    <citation type="submission" date="2023-03" db="EMBL/GenBank/DDBJ databases">
        <authorList>
            <person name="Shen W."/>
            <person name="Cai J."/>
        </authorList>
    </citation>
    <scope>NUCLEOTIDE SEQUENCE</scope>
    <source>
        <strain evidence="2">P69-2</strain>
    </source>
</reference>
<evidence type="ECO:0000313" key="2">
    <source>
        <dbReference type="EMBL" id="MDT2738042.1"/>
    </source>
</evidence>
<dbReference type="RefSeq" id="WP_311797508.1">
    <property type="nucleotide sequence ID" value="NZ_JARQAI010000027.1"/>
</dbReference>
<keyword evidence="2" id="KW-0378">Hydrolase</keyword>
<protein>
    <submittedName>
        <fullName evidence="2">HNH endonuclease</fullName>
    </submittedName>
</protein>
<dbReference type="AlphaFoldDB" id="A0AAE4I4K9"/>
<dbReference type="Pfam" id="PF13392">
    <property type="entry name" value="HNH_3"/>
    <property type="match status" value="1"/>
</dbReference>
<dbReference type="SUPFAM" id="SSF54060">
    <property type="entry name" value="His-Me finger endonucleases"/>
    <property type="match status" value="1"/>
</dbReference>
<dbReference type="InterPro" id="IPR044925">
    <property type="entry name" value="His-Me_finger_sf"/>
</dbReference>
<sequence>MEMWKRITDYPNYEVSSLGNIRNSRGKIMKQRVTRRNYKEIGLRNGTDKQKFFLIHRLVAKYFLEEIESKAYVNHKDGDTHNNNVNNLEWVTQSENQLHAYKAGLQEVSDEQIERLKMFAAAKRRPIRVVNEKIGMDREFESIAGAAKHVDCNEKTLRNSLKNRNKSRLGYEVTYL</sequence>
<dbReference type="Pfam" id="PF07463">
    <property type="entry name" value="NUMOD4"/>
    <property type="match status" value="1"/>
</dbReference>
<keyword evidence="2" id="KW-0255">Endonuclease</keyword>
<gene>
    <name evidence="2" type="ORF">P7H00_13075</name>
</gene>
<name>A0AAE4I4K9_9ENTE</name>
<dbReference type="EMBL" id="JARQAI010000027">
    <property type="protein sequence ID" value="MDT2738042.1"/>
    <property type="molecule type" value="Genomic_DNA"/>
</dbReference>
<dbReference type="SMART" id="SM00507">
    <property type="entry name" value="HNHc"/>
    <property type="match status" value="1"/>
</dbReference>
<dbReference type="GO" id="GO:0004519">
    <property type="term" value="F:endonuclease activity"/>
    <property type="evidence" value="ECO:0007669"/>
    <property type="project" value="UniProtKB-KW"/>
</dbReference>
<dbReference type="Gene3D" id="3.90.75.20">
    <property type="match status" value="1"/>
</dbReference>
<proteinExistence type="predicted"/>
<accession>A0AAE4I4K9</accession>
<dbReference type="GO" id="GO:0016788">
    <property type="term" value="F:hydrolase activity, acting on ester bonds"/>
    <property type="evidence" value="ECO:0007669"/>
    <property type="project" value="InterPro"/>
</dbReference>
<evidence type="ECO:0000313" key="3">
    <source>
        <dbReference type="Proteomes" id="UP001180842"/>
    </source>
</evidence>
<feature type="domain" description="HNH nuclease" evidence="1">
    <location>
        <begin position="49"/>
        <end position="97"/>
    </location>
</feature>
<comment type="caution">
    <text evidence="2">The sequence shown here is derived from an EMBL/GenBank/DDBJ whole genome shotgun (WGS) entry which is preliminary data.</text>
</comment>
<keyword evidence="2" id="KW-0540">Nuclease</keyword>
<dbReference type="InterPro" id="IPR003615">
    <property type="entry name" value="HNH_nuc"/>
</dbReference>
<dbReference type="InterPro" id="IPR010902">
    <property type="entry name" value="NUMOD4"/>
</dbReference>
<evidence type="ECO:0000259" key="1">
    <source>
        <dbReference type="SMART" id="SM00507"/>
    </source>
</evidence>
<dbReference type="Proteomes" id="UP001180842">
    <property type="component" value="Unassembled WGS sequence"/>
</dbReference>